<evidence type="ECO:0000256" key="10">
    <source>
        <dbReference type="ARBA" id="ARBA00022842"/>
    </source>
</evidence>
<evidence type="ECO:0000256" key="5">
    <source>
        <dbReference type="ARBA" id="ARBA00022723"/>
    </source>
</evidence>
<keyword evidence="14" id="KW-0917">Virion maturation</keyword>
<keyword evidence="9" id="KW-0067">ATP-binding</keyword>
<keyword evidence="16" id="KW-0863">Zinc-finger</keyword>
<dbReference type="Gene3D" id="3.30.420.10">
    <property type="entry name" value="Ribonuclease H-like superfamily/Ribonuclease H"/>
    <property type="match status" value="1"/>
</dbReference>
<reference evidence="19" key="2">
    <citation type="submission" date="2016-06" db="EMBL/GenBank/DDBJ databases">
        <title>The genome of a short-lived fish provides insights into sex chromosome evolution and the genetic control of aging.</title>
        <authorList>
            <person name="Reichwald K."/>
            <person name="Felder M."/>
            <person name="Petzold A."/>
            <person name="Koch P."/>
            <person name="Groth M."/>
            <person name="Platzer M."/>
        </authorList>
    </citation>
    <scope>NUCLEOTIDE SEQUENCE</scope>
    <source>
        <tissue evidence="19">Brain</tissue>
    </source>
</reference>
<dbReference type="PROSITE" id="PS50158">
    <property type="entry name" value="ZF_CCHC"/>
    <property type="match status" value="1"/>
</dbReference>
<dbReference type="InterPro" id="IPR025724">
    <property type="entry name" value="GAG-pre-integrase_dom"/>
</dbReference>
<protein>
    <submittedName>
        <fullName evidence="19">CCHC-type zinc finger, nucleic acid binding protein a</fullName>
    </submittedName>
</protein>
<organism evidence="19">
    <name type="scientific">Nothobranchius rachovii</name>
    <name type="common">bluefin notho</name>
    <dbReference type="NCBI Taxonomy" id="451742"/>
    <lineage>
        <taxon>Eukaryota</taxon>
        <taxon>Metazoa</taxon>
        <taxon>Chordata</taxon>
        <taxon>Craniata</taxon>
        <taxon>Vertebrata</taxon>
        <taxon>Euteleostomi</taxon>
        <taxon>Actinopterygii</taxon>
        <taxon>Neopterygii</taxon>
        <taxon>Teleostei</taxon>
        <taxon>Neoteleostei</taxon>
        <taxon>Acanthomorphata</taxon>
        <taxon>Ovalentaria</taxon>
        <taxon>Atherinomorphae</taxon>
        <taxon>Cyprinodontiformes</taxon>
        <taxon>Nothobranchiidae</taxon>
        <taxon>Nothobranchius</taxon>
    </lineage>
</organism>
<evidence type="ECO:0000256" key="6">
    <source>
        <dbReference type="ARBA" id="ARBA00022741"/>
    </source>
</evidence>
<dbReference type="GO" id="GO:0008233">
    <property type="term" value="F:peptidase activity"/>
    <property type="evidence" value="ECO:0007669"/>
    <property type="project" value="UniProtKB-KW"/>
</dbReference>
<dbReference type="InterPro" id="IPR036397">
    <property type="entry name" value="RNaseH_sf"/>
</dbReference>
<dbReference type="AlphaFoldDB" id="A0A1A8Q860"/>
<evidence type="ECO:0000256" key="9">
    <source>
        <dbReference type="ARBA" id="ARBA00022840"/>
    </source>
</evidence>
<proteinExistence type="predicted"/>
<keyword evidence="16" id="KW-0862">Zinc</keyword>
<dbReference type="GO" id="GO:0015074">
    <property type="term" value="P:DNA integration"/>
    <property type="evidence" value="ECO:0007669"/>
    <property type="project" value="UniProtKB-KW"/>
</dbReference>
<evidence type="ECO:0000313" key="19">
    <source>
        <dbReference type="EMBL" id="SBR89955.1"/>
    </source>
</evidence>
<dbReference type="GO" id="GO:0003676">
    <property type="term" value="F:nucleic acid binding"/>
    <property type="evidence" value="ECO:0007669"/>
    <property type="project" value="InterPro"/>
</dbReference>
<feature type="domain" description="Integrase catalytic" evidence="18">
    <location>
        <begin position="491"/>
        <end position="610"/>
    </location>
</feature>
<dbReference type="InterPro" id="IPR039537">
    <property type="entry name" value="Retrotran_Ty1/copia-like"/>
</dbReference>
<dbReference type="GO" id="GO:0004519">
    <property type="term" value="F:endonuclease activity"/>
    <property type="evidence" value="ECO:0007669"/>
    <property type="project" value="UniProtKB-KW"/>
</dbReference>
<keyword evidence="6" id="KW-0547">Nucleotide-binding</keyword>
<evidence type="ECO:0000256" key="12">
    <source>
        <dbReference type="ARBA" id="ARBA00022918"/>
    </source>
</evidence>
<dbReference type="Pfam" id="PF22936">
    <property type="entry name" value="Pol_BBD"/>
    <property type="match status" value="1"/>
</dbReference>
<reference evidence="19" key="1">
    <citation type="submission" date="2016-05" db="EMBL/GenBank/DDBJ databases">
        <authorList>
            <person name="Lavstsen T."/>
            <person name="Jespersen J.S."/>
        </authorList>
    </citation>
    <scope>NUCLEOTIDE SEQUENCE</scope>
    <source>
        <tissue evidence="19">Brain</tissue>
    </source>
</reference>
<dbReference type="GO" id="GO:0003964">
    <property type="term" value="F:RNA-directed DNA polymerase activity"/>
    <property type="evidence" value="ECO:0007669"/>
    <property type="project" value="UniProtKB-KW"/>
</dbReference>
<dbReference type="InterPro" id="IPR001584">
    <property type="entry name" value="Integrase_cat-core"/>
</dbReference>
<keyword evidence="13" id="KW-0548">Nucleotidyltransferase</keyword>
<dbReference type="InterPro" id="IPR001878">
    <property type="entry name" value="Znf_CCHC"/>
</dbReference>
<dbReference type="PANTHER" id="PTHR42648:SF11">
    <property type="entry name" value="TRANSPOSON TY4-P GAG-POL POLYPROTEIN"/>
    <property type="match status" value="1"/>
</dbReference>
<evidence type="ECO:0000256" key="14">
    <source>
        <dbReference type="ARBA" id="ARBA00023113"/>
    </source>
</evidence>
<keyword evidence="13" id="KW-0808">Transferase</keyword>
<dbReference type="InterPro" id="IPR054722">
    <property type="entry name" value="PolX-like_BBD"/>
</dbReference>
<keyword evidence="5" id="KW-0479">Metal-binding</keyword>
<gene>
    <name evidence="19" type="primary">CNBPA</name>
</gene>
<evidence type="ECO:0000256" key="4">
    <source>
        <dbReference type="ARBA" id="ARBA00022722"/>
    </source>
</evidence>
<dbReference type="GO" id="GO:0003887">
    <property type="term" value="F:DNA-directed DNA polymerase activity"/>
    <property type="evidence" value="ECO:0007669"/>
    <property type="project" value="UniProtKB-KW"/>
</dbReference>
<dbReference type="Pfam" id="PF14223">
    <property type="entry name" value="Retrotran_gag_2"/>
    <property type="match status" value="1"/>
</dbReference>
<keyword evidence="13" id="KW-0239">DNA-directed DNA polymerase</keyword>
<keyword evidence="10" id="KW-0460">Magnesium</keyword>
<evidence type="ECO:0000256" key="13">
    <source>
        <dbReference type="ARBA" id="ARBA00022932"/>
    </source>
</evidence>
<evidence type="ECO:0000256" key="16">
    <source>
        <dbReference type="PROSITE-ProRule" id="PRU00047"/>
    </source>
</evidence>
<evidence type="ECO:0000256" key="3">
    <source>
        <dbReference type="ARBA" id="ARBA00022670"/>
    </source>
</evidence>
<evidence type="ECO:0000256" key="15">
    <source>
        <dbReference type="ARBA" id="ARBA00023172"/>
    </source>
</evidence>
<sequence length="610" mass="68564">MFDGDETKYELWETKVLGHLHLLGLKNTVLREPNGEAEVATDSKRNADAYAEMIQLLDDKSLSLIMRDAPDNGRRAFKILRDYYAGRGKPRIITLYSTLTSLQKRREETVTDYIIRAETAITALRNAGEALSDGLLIAMILKGLPENFKPFAIHVTHDRDDITFIEFKIKLRSFEDTEKFAVAESSDNVMKTDAGAEQRHTRPITRARGKCDVDIVCFKCGLKGHRAKTCRRKTWCGHCRSSTHCEATCRRRAKQDGGKKVAEESGRGHAAKEEDYSFRVEDADIGGQQPAHNLKERGLLVDTGATSHIINDMTRFKSFDDTFSPETHCVELADGTLCRGIAQRRGNAEVILVDDTGQQRKATLRGALFIPSYPQNIFSVKSATALGATVTFKQGQDMLTHKDGTNFNIHVHDKLYYLETDVDANDKCSTCHDMQAWHEILGHCNYQDILRLQDVVEGMQIKGGTDETKQECEVCIQGKFTQTRNRNPDKRARAPLQMVHTYMAGPIATESINGYKYVQSFTDDYSNAIFVYFLKTKTDAVQATEKFLADVAPYGNVKCLRSDNGTEFTCGEFQALLMKNGIRHETSAPYSPHQNGTAERGWCTLFQMGD</sequence>
<evidence type="ECO:0000256" key="2">
    <source>
        <dbReference type="ARBA" id="ARBA00022612"/>
    </source>
</evidence>
<keyword evidence="15" id="KW-0233">DNA recombination</keyword>
<keyword evidence="2" id="KW-1188">Viral release from host cell</keyword>
<keyword evidence="11" id="KW-0229">DNA integration</keyword>
<keyword evidence="8" id="KW-0378">Hydrolase</keyword>
<dbReference type="PANTHER" id="PTHR42648">
    <property type="entry name" value="TRANSPOSASE, PUTATIVE-RELATED"/>
    <property type="match status" value="1"/>
</dbReference>
<evidence type="ECO:0000256" key="8">
    <source>
        <dbReference type="ARBA" id="ARBA00022801"/>
    </source>
</evidence>
<dbReference type="GO" id="GO:0008270">
    <property type="term" value="F:zinc ion binding"/>
    <property type="evidence" value="ECO:0007669"/>
    <property type="project" value="UniProtKB-KW"/>
</dbReference>
<dbReference type="GO" id="GO:0006508">
    <property type="term" value="P:proteolysis"/>
    <property type="evidence" value="ECO:0007669"/>
    <property type="project" value="UniProtKB-KW"/>
</dbReference>
<dbReference type="Pfam" id="PF00665">
    <property type="entry name" value="rve"/>
    <property type="match status" value="1"/>
</dbReference>
<evidence type="ECO:0000259" key="18">
    <source>
        <dbReference type="PROSITE" id="PS50994"/>
    </source>
</evidence>
<keyword evidence="12" id="KW-0695">RNA-directed DNA polymerase</keyword>
<dbReference type="Pfam" id="PF13976">
    <property type="entry name" value="gag_pre-integrs"/>
    <property type="match status" value="1"/>
</dbReference>
<name>A0A1A8Q860_9TELE</name>
<dbReference type="InterPro" id="IPR012337">
    <property type="entry name" value="RNaseH-like_sf"/>
</dbReference>
<evidence type="ECO:0000256" key="11">
    <source>
        <dbReference type="ARBA" id="ARBA00022908"/>
    </source>
</evidence>
<evidence type="ECO:0000256" key="1">
    <source>
        <dbReference type="ARBA" id="ARBA00002180"/>
    </source>
</evidence>
<feature type="domain" description="CCHC-type" evidence="17">
    <location>
        <begin position="217"/>
        <end position="232"/>
    </location>
</feature>
<keyword evidence="3" id="KW-0645">Protease</keyword>
<evidence type="ECO:0000256" key="7">
    <source>
        <dbReference type="ARBA" id="ARBA00022759"/>
    </source>
</evidence>
<dbReference type="EMBL" id="HAEI01004707">
    <property type="protein sequence ID" value="SBR89955.1"/>
    <property type="molecule type" value="Transcribed_RNA"/>
</dbReference>
<evidence type="ECO:0000259" key="17">
    <source>
        <dbReference type="PROSITE" id="PS50158"/>
    </source>
</evidence>
<comment type="function">
    <text evidence="1">The aspartyl protease (PR) mediates the proteolytic cleavages of the Gag and Gag-Pol polyproteins after assembly of the VLP.</text>
</comment>
<dbReference type="GO" id="GO:0006310">
    <property type="term" value="P:DNA recombination"/>
    <property type="evidence" value="ECO:0007669"/>
    <property type="project" value="UniProtKB-KW"/>
</dbReference>
<dbReference type="PROSITE" id="PS50994">
    <property type="entry name" value="INTEGRASE"/>
    <property type="match status" value="1"/>
</dbReference>
<dbReference type="GO" id="GO:0005524">
    <property type="term" value="F:ATP binding"/>
    <property type="evidence" value="ECO:0007669"/>
    <property type="project" value="UniProtKB-KW"/>
</dbReference>
<keyword evidence="4" id="KW-0540">Nuclease</keyword>
<accession>A0A1A8Q860</accession>
<keyword evidence="7" id="KW-0255">Endonuclease</keyword>
<dbReference type="SUPFAM" id="SSF53098">
    <property type="entry name" value="Ribonuclease H-like"/>
    <property type="match status" value="1"/>
</dbReference>